<feature type="non-terminal residue" evidence="3">
    <location>
        <position position="61"/>
    </location>
</feature>
<dbReference type="AlphaFoldDB" id="X0W4Q4"/>
<sequence length="61" mass="6666">MNPLLMFIAAWMIPGSGHYMQGKRVKGIVFFFGILALFVLGLIMSGGVTDLYDAKPLTFLG</sequence>
<keyword evidence="1" id="KW-1133">Transmembrane helix</keyword>
<evidence type="ECO:0000259" key="2">
    <source>
        <dbReference type="Pfam" id="PF20382"/>
    </source>
</evidence>
<dbReference type="InterPro" id="IPR046499">
    <property type="entry name" value="DUF6677"/>
</dbReference>
<accession>X0W4Q4</accession>
<evidence type="ECO:0000256" key="1">
    <source>
        <dbReference type="SAM" id="Phobius"/>
    </source>
</evidence>
<keyword evidence="1" id="KW-0472">Membrane</keyword>
<reference evidence="3" key="1">
    <citation type="journal article" date="2014" name="Front. Microbiol.">
        <title>High frequency of phylogenetically diverse reductive dehalogenase-homologous genes in deep subseafloor sedimentary metagenomes.</title>
        <authorList>
            <person name="Kawai M."/>
            <person name="Futagami T."/>
            <person name="Toyoda A."/>
            <person name="Takaki Y."/>
            <person name="Nishi S."/>
            <person name="Hori S."/>
            <person name="Arai W."/>
            <person name="Tsubouchi T."/>
            <person name="Morono Y."/>
            <person name="Uchiyama I."/>
            <person name="Ito T."/>
            <person name="Fujiyama A."/>
            <person name="Inagaki F."/>
            <person name="Takami H."/>
        </authorList>
    </citation>
    <scope>NUCLEOTIDE SEQUENCE</scope>
    <source>
        <strain evidence="3">Expedition CK06-06</strain>
    </source>
</reference>
<dbReference type="Pfam" id="PF20382">
    <property type="entry name" value="DUF6677"/>
    <property type="match status" value="1"/>
</dbReference>
<protein>
    <recommendedName>
        <fullName evidence="2">DUF6677 domain-containing protein</fullName>
    </recommendedName>
</protein>
<evidence type="ECO:0000313" key="3">
    <source>
        <dbReference type="EMBL" id="GAG19583.1"/>
    </source>
</evidence>
<organism evidence="3">
    <name type="scientific">marine sediment metagenome</name>
    <dbReference type="NCBI Taxonomy" id="412755"/>
    <lineage>
        <taxon>unclassified sequences</taxon>
        <taxon>metagenomes</taxon>
        <taxon>ecological metagenomes</taxon>
    </lineage>
</organism>
<feature type="transmembrane region" description="Helical" evidence="1">
    <location>
        <begin position="27"/>
        <end position="48"/>
    </location>
</feature>
<name>X0W4Q4_9ZZZZ</name>
<feature type="domain" description="DUF6677" evidence="2">
    <location>
        <begin position="6"/>
        <end position="48"/>
    </location>
</feature>
<keyword evidence="1" id="KW-0812">Transmembrane</keyword>
<proteinExistence type="predicted"/>
<dbReference type="EMBL" id="BARS01039497">
    <property type="protein sequence ID" value="GAG19583.1"/>
    <property type="molecule type" value="Genomic_DNA"/>
</dbReference>
<gene>
    <name evidence="3" type="ORF">S01H1_60304</name>
</gene>
<comment type="caution">
    <text evidence="3">The sequence shown here is derived from an EMBL/GenBank/DDBJ whole genome shotgun (WGS) entry which is preliminary data.</text>
</comment>